<feature type="transmembrane region" description="Helical" evidence="1">
    <location>
        <begin position="7"/>
        <end position="25"/>
    </location>
</feature>
<keyword evidence="4" id="KW-1185">Reference proteome</keyword>
<dbReference type="RefSeq" id="WP_144200676.1">
    <property type="nucleotide sequence ID" value="NZ_CAJPVH010000013.1"/>
</dbReference>
<dbReference type="AlphaFoldDB" id="A0AAE9L0Z4"/>
<accession>A0AAE9L0Z4</accession>
<evidence type="ECO:0000313" key="3">
    <source>
        <dbReference type="EMBL" id="URF02744.1"/>
    </source>
</evidence>
<evidence type="ECO:0008006" key="6">
    <source>
        <dbReference type="Google" id="ProtNLM"/>
    </source>
</evidence>
<keyword evidence="1" id="KW-0812">Transmembrane</keyword>
<reference evidence="2 4" key="1">
    <citation type="submission" date="2019-05" db="EMBL/GenBank/DDBJ databases">
        <title>Whole genome sequence analysis of Cupriavidus campinensis S14E4C strain.</title>
        <authorList>
            <person name="Abbaszade G."/>
            <person name="Szabo A."/>
            <person name="Toumi M."/>
            <person name="Toth E."/>
        </authorList>
    </citation>
    <scope>NUCLEOTIDE SEQUENCE [LARGE SCALE GENOMIC DNA]</scope>
    <source>
        <strain evidence="2 4">S14E4C</strain>
    </source>
</reference>
<evidence type="ECO:0000313" key="4">
    <source>
        <dbReference type="Proteomes" id="UP000318943"/>
    </source>
</evidence>
<reference evidence="3" key="2">
    <citation type="journal article" date="2022" name="Microbiol. Resour. Announc.">
        <title>Genome Sequence of Cupriavidus campinensis Strain G5, a Member of a Bacterial Consortium Capable of Polyethylene Degradation.</title>
        <authorList>
            <person name="Schneider B."/>
            <person name="Pfeiffer F."/>
            <person name="Dyall-Smith M."/>
            <person name="Kunte H.J."/>
        </authorList>
    </citation>
    <scope>NUCLEOTIDE SEQUENCE</scope>
    <source>
        <strain evidence="3">G5</strain>
    </source>
</reference>
<dbReference type="EMBL" id="VCIZ01000014">
    <property type="protein sequence ID" value="TSP10615.1"/>
    <property type="molecule type" value="Genomic_DNA"/>
</dbReference>
<keyword evidence="1" id="KW-0472">Membrane</keyword>
<dbReference type="KEGG" id="ccam:M5D45_09170"/>
<evidence type="ECO:0000313" key="5">
    <source>
        <dbReference type="Proteomes" id="UP001056132"/>
    </source>
</evidence>
<evidence type="ECO:0000256" key="1">
    <source>
        <dbReference type="SAM" id="Phobius"/>
    </source>
</evidence>
<evidence type="ECO:0000313" key="2">
    <source>
        <dbReference type="EMBL" id="TSP10615.1"/>
    </source>
</evidence>
<organism evidence="3 5">
    <name type="scientific">Cupriavidus campinensis</name>
    <dbReference type="NCBI Taxonomy" id="151783"/>
    <lineage>
        <taxon>Bacteria</taxon>
        <taxon>Pseudomonadati</taxon>
        <taxon>Pseudomonadota</taxon>
        <taxon>Betaproteobacteria</taxon>
        <taxon>Burkholderiales</taxon>
        <taxon>Burkholderiaceae</taxon>
        <taxon>Cupriavidus</taxon>
    </lineage>
</organism>
<name>A0AAE9L0Z4_9BURK</name>
<feature type="transmembrane region" description="Helical" evidence="1">
    <location>
        <begin position="65"/>
        <end position="86"/>
    </location>
</feature>
<keyword evidence="1" id="KW-1133">Transmembrane helix</keyword>
<dbReference type="Proteomes" id="UP000318943">
    <property type="component" value="Unassembled WGS sequence"/>
</dbReference>
<dbReference type="EMBL" id="CP097330">
    <property type="protein sequence ID" value="URF02744.1"/>
    <property type="molecule type" value="Genomic_DNA"/>
</dbReference>
<dbReference type="Proteomes" id="UP001056132">
    <property type="component" value="Chromosome 1"/>
</dbReference>
<gene>
    <name evidence="2" type="ORF">FGG12_21195</name>
    <name evidence="3" type="ORF">M5D45_09170</name>
</gene>
<protein>
    <recommendedName>
        <fullName evidence="6">Transmembrane protein</fullName>
    </recommendedName>
</protein>
<reference evidence="3" key="3">
    <citation type="submission" date="2022-05" db="EMBL/GenBank/DDBJ databases">
        <authorList>
            <person name="Kunte H.-J."/>
        </authorList>
    </citation>
    <scope>NUCLEOTIDE SEQUENCE</scope>
    <source>
        <strain evidence="3">G5</strain>
    </source>
</reference>
<proteinExistence type="predicted"/>
<sequence>MTAVLKALVKVVLLAAWLVLFPLYLTAKWLDYSEVISIPPWLGQWLFDHYRRFDPAEDGYNFEALLYWLPSFVTTLVVTAVAIWLWRRRSKSARQP</sequence>